<evidence type="ECO:0000313" key="3">
    <source>
        <dbReference type="EMBL" id="PXY17666.1"/>
    </source>
</evidence>
<proteinExistence type="predicted"/>
<feature type="transmembrane region" description="Helical" evidence="2">
    <location>
        <begin position="20"/>
        <end position="38"/>
    </location>
</feature>
<dbReference type="AlphaFoldDB" id="A0A2V4AE29"/>
<protein>
    <submittedName>
        <fullName evidence="3">Uncharacterized protein</fullName>
    </submittedName>
</protein>
<dbReference type="RefSeq" id="WP_043829893.1">
    <property type="nucleotide sequence ID" value="NZ_MASW01000010.1"/>
</dbReference>
<sequence>MGSQSTHGFNRLSNKASSWLAHPLFFGFVVLALVAWVPTLWLMETGASDLVVDSITNPLQLLLLVLLHNNQHRVSKASDDRADQTARALATLLEHAATTTQDEQRSQQLREEAVQLQRDAEKDNELSSGDTQRRE</sequence>
<dbReference type="EMBL" id="MASW01000010">
    <property type="protein sequence ID" value="PXY17666.1"/>
    <property type="molecule type" value="Genomic_DNA"/>
</dbReference>
<keyword evidence="2" id="KW-0472">Membrane</keyword>
<feature type="region of interest" description="Disordered" evidence="1">
    <location>
        <begin position="97"/>
        <end position="135"/>
    </location>
</feature>
<keyword evidence="4" id="KW-1185">Reference proteome</keyword>
<keyword evidence="2" id="KW-0812">Transmembrane</keyword>
<evidence type="ECO:0000256" key="2">
    <source>
        <dbReference type="SAM" id="Phobius"/>
    </source>
</evidence>
<keyword evidence="2" id="KW-1133">Transmembrane helix</keyword>
<evidence type="ECO:0000256" key="1">
    <source>
        <dbReference type="SAM" id="MobiDB-lite"/>
    </source>
</evidence>
<gene>
    <name evidence="3" type="ORF">BAY60_34215</name>
</gene>
<organism evidence="3 4">
    <name type="scientific">Prauserella muralis</name>
    <dbReference type="NCBI Taxonomy" id="588067"/>
    <lineage>
        <taxon>Bacteria</taxon>
        <taxon>Bacillati</taxon>
        <taxon>Actinomycetota</taxon>
        <taxon>Actinomycetes</taxon>
        <taxon>Pseudonocardiales</taxon>
        <taxon>Pseudonocardiaceae</taxon>
        <taxon>Prauserella</taxon>
    </lineage>
</organism>
<dbReference type="Proteomes" id="UP000249915">
    <property type="component" value="Unassembled WGS sequence"/>
</dbReference>
<evidence type="ECO:0000313" key="4">
    <source>
        <dbReference type="Proteomes" id="UP000249915"/>
    </source>
</evidence>
<reference evidence="3 4" key="1">
    <citation type="submission" date="2016-07" db="EMBL/GenBank/DDBJ databases">
        <title>Draft genome sequence of Prauserella muralis DSM 45305, isolated from a mould-covered wall in an indoor environment.</title>
        <authorList>
            <person name="Ruckert C."/>
            <person name="Albersmeier A."/>
            <person name="Jiang C.-L."/>
            <person name="Jiang Y."/>
            <person name="Kalinowski J."/>
            <person name="Schneider O."/>
            <person name="Winkler A."/>
            <person name="Zotchev S.B."/>
        </authorList>
    </citation>
    <scope>NUCLEOTIDE SEQUENCE [LARGE SCALE GENOMIC DNA]</scope>
    <source>
        <strain evidence="3 4">DSM 45305</strain>
    </source>
</reference>
<feature type="compositionally biased region" description="Basic and acidic residues" evidence="1">
    <location>
        <begin position="102"/>
        <end position="135"/>
    </location>
</feature>
<accession>A0A2V4AE29</accession>
<comment type="caution">
    <text evidence="3">The sequence shown here is derived from an EMBL/GenBank/DDBJ whole genome shotgun (WGS) entry which is preliminary data.</text>
</comment>
<name>A0A2V4AE29_9PSEU</name>